<dbReference type="AlphaFoldDB" id="A0A2P6TS28"/>
<keyword evidence="5" id="KW-1185">Reference proteome</keyword>
<feature type="region of interest" description="Disordered" evidence="3">
    <location>
        <begin position="417"/>
        <end position="524"/>
    </location>
</feature>
<dbReference type="Pfam" id="PF01535">
    <property type="entry name" value="PPR"/>
    <property type="match status" value="1"/>
</dbReference>
<dbReference type="PROSITE" id="PS51375">
    <property type="entry name" value="PPR"/>
    <property type="match status" value="3"/>
</dbReference>
<keyword evidence="1" id="KW-0677">Repeat</keyword>
<protein>
    <submittedName>
        <fullName evidence="4">Pentatricopeptide repeat superfamily isoform B</fullName>
    </submittedName>
</protein>
<dbReference type="PANTHER" id="PTHR47801:SF1">
    <property type="entry name" value="OS05G0145600 PROTEIN"/>
    <property type="match status" value="1"/>
</dbReference>
<dbReference type="Gene3D" id="1.25.40.10">
    <property type="entry name" value="Tetratricopeptide repeat domain"/>
    <property type="match status" value="2"/>
</dbReference>
<dbReference type="InterPro" id="IPR002885">
    <property type="entry name" value="PPR_rpt"/>
</dbReference>
<evidence type="ECO:0000256" key="2">
    <source>
        <dbReference type="PROSITE-ProRule" id="PRU00708"/>
    </source>
</evidence>
<feature type="compositionally biased region" description="Acidic residues" evidence="3">
    <location>
        <begin position="454"/>
        <end position="471"/>
    </location>
</feature>
<dbReference type="InterPro" id="IPR011990">
    <property type="entry name" value="TPR-like_helical_dom_sf"/>
</dbReference>
<dbReference type="Proteomes" id="UP000239899">
    <property type="component" value="Unassembled WGS sequence"/>
</dbReference>
<feature type="repeat" description="PPR" evidence="2">
    <location>
        <begin position="161"/>
        <end position="195"/>
    </location>
</feature>
<dbReference type="STRING" id="3076.A0A2P6TS28"/>
<feature type="compositionally biased region" description="Low complexity" evidence="3">
    <location>
        <begin position="442"/>
        <end position="453"/>
    </location>
</feature>
<dbReference type="OrthoDB" id="185373at2759"/>
<comment type="caution">
    <text evidence="4">The sequence shown here is derived from an EMBL/GenBank/DDBJ whole genome shotgun (WGS) entry which is preliminary data.</text>
</comment>
<feature type="repeat" description="PPR" evidence="2">
    <location>
        <begin position="317"/>
        <end position="351"/>
    </location>
</feature>
<name>A0A2P6TS28_CHLSO</name>
<feature type="region of interest" description="Disordered" evidence="3">
    <location>
        <begin position="47"/>
        <end position="82"/>
    </location>
</feature>
<evidence type="ECO:0000313" key="5">
    <source>
        <dbReference type="Proteomes" id="UP000239899"/>
    </source>
</evidence>
<evidence type="ECO:0000313" key="4">
    <source>
        <dbReference type="EMBL" id="PRW56854.1"/>
    </source>
</evidence>
<organism evidence="4 5">
    <name type="scientific">Chlorella sorokiniana</name>
    <name type="common">Freshwater green alga</name>
    <dbReference type="NCBI Taxonomy" id="3076"/>
    <lineage>
        <taxon>Eukaryota</taxon>
        <taxon>Viridiplantae</taxon>
        <taxon>Chlorophyta</taxon>
        <taxon>core chlorophytes</taxon>
        <taxon>Trebouxiophyceae</taxon>
        <taxon>Chlorellales</taxon>
        <taxon>Chlorellaceae</taxon>
        <taxon>Chlorella clade</taxon>
        <taxon>Chlorella</taxon>
    </lineage>
</organism>
<feature type="compositionally biased region" description="Acidic residues" evidence="3">
    <location>
        <begin position="482"/>
        <end position="491"/>
    </location>
</feature>
<dbReference type="Pfam" id="PF13812">
    <property type="entry name" value="PPR_3"/>
    <property type="match status" value="1"/>
</dbReference>
<feature type="compositionally biased region" description="Low complexity" evidence="3">
    <location>
        <begin position="472"/>
        <end position="481"/>
    </location>
</feature>
<feature type="compositionally biased region" description="Low complexity" evidence="3">
    <location>
        <begin position="417"/>
        <end position="433"/>
    </location>
</feature>
<dbReference type="GO" id="GO:0005739">
    <property type="term" value="C:mitochondrion"/>
    <property type="evidence" value="ECO:0007669"/>
    <property type="project" value="TreeGrafter"/>
</dbReference>
<gene>
    <name evidence="4" type="ORF">C2E21_4784</name>
</gene>
<dbReference type="NCBIfam" id="TIGR00756">
    <property type="entry name" value="PPR"/>
    <property type="match status" value="2"/>
</dbReference>
<dbReference type="PANTHER" id="PTHR47801">
    <property type="entry name" value="OS05G0145600 PROTEIN"/>
    <property type="match status" value="1"/>
</dbReference>
<dbReference type="EMBL" id="LHPG02000008">
    <property type="protein sequence ID" value="PRW56854.1"/>
    <property type="molecule type" value="Genomic_DNA"/>
</dbReference>
<feature type="compositionally biased region" description="Low complexity" evidence="3">
    <location>
        <begin position="492"/>
        <end position="504"/>
    </location>
</feature>
<feature type="repeat" description="PPR" evidence="2">
    <location>
        <begin position="126"/>
        <end position="160"/>
    </location>
</feature>
<evidence type="ECO:0000256" key="1">
    <source>
        <dbReference type="ARBA" id="ARBA00022737"/>
    </source>
</evidence>
<accession>A0A2P6TS28</accession>
<sequence>MQASRRLHKLLPLLAARGGGAAAGSAGVLLEPIPAAGARYLSSRYGHADGDADRPAEGRRHRDGGGERRHGGGRRFPRMHGWEAPIDTPRTLQDYEKLVLGLARRRRAYLIRDVLDEMLLNGMRPNRFILSTGLFYCMKTRKLGDAMFFFEEMKRRGIAPDAAAYSNAISACGRAGYLGKAVELKDEMLAAGLPMTHNIRLALLHSFAESGSIKGTREWFDEIVASGRPADEFAFAGLANCYRHIAPRAVPKDAEQQLLEVLQQFKEARVAWDAQRAAAAASEGQHEEEHGGLELEEGEEQQQDGAPTKDGRPFSPQLVVHNAVLNSLVELGRHEAAKALFASMAAQGPAPDHTSYANIVRSHLNQAVGRHHQPQGAQLTALLNQRVKGADLSADYAAVLEEEPHLKAALEATEAAEAARGGAAQPAAAQVEQAAEEEEEVAAVAGGSSAELAGGEDEEAYVGPPLEDEASSSDSSSSSSDSDSESSDEEAAAAASAASKAAAGGERRRTQRGGREGAPTPASFKGMSAAELRAYVRSRSTHRARSRLRFVIFKEHTDVDAWYEALHLFQEVLDRGMQWGPDITFSMVKAALDMQATGLEDSLAVAHAVLDHFERQGLFIGVEQGTELLQLAVRRDVGDLSVAHRIYDRMATVQRIPKTAAIFKYMRAVAQREPHAHERLMALCSRILSDPDRSNKVAAMKSEAFKRKQLLVNELQQEKSGEQ</sequence>
<evidence type="ECO:0000256" key="3">
    <source>
        <dbReference type="SAM" id="MobiDB-lite"/>
    </source>
</evidence>
<reference evidence="4 5" key="1">
    <citation type="journal article" date="2018" name="Plant J.">
        <title>Genome sequences of Chlorella sorokiniana UTEX 1602 and Micractinium conductrix SAG 241.80: implications to maltose excretion by a green alga.</title>
        <authorList>
            <person name="Arriola M.B."/>
            <person name="Velmurugan N."/>
            <person name="Zhang Y."/>
            <person name="Plunkett M.H."/>
            <person name="Hondzo H."/>
            <person name="Barney B.M."/>
        </authorList>
    </citation>
    <scope>NUCLEOTIDE SEQUENCE [LARGE SCALE GENOMIC DNA]</scope>
    <source>
        <strain evidence="5">UTEX 1602</strain>
    </source>
</reference>
<feature type="compositionally biased region" description="Basic and acidic residues" evidence="3">
    <location>
        <begin position="47"/>
        <end position="70"/>
    </location>
</feature>
<feature type="region of interest" description="Disordered" evidence="3">
    <location>
        <begin position="276"/>
        <end position="315"/>
    </location>
</feature>
<proteinExistence type="predicted"/>
<feature type="compositionally biased region" description="Basic and acidic residues" evidence="3">
    <location>
        <begin position="284"/>
        <end position="293"/>
    </location>
</feature>